<keyword evidence="2" id="KW-1185">Reference proteome</keyword>
<dbReference type="AlphaFoldDB" id="A0A840ZH61"/>
<reference evidence="1 2" key="1">
    <citation type="submission" date="2020-08" db="EMBL/GenBank/DDBJ databases">
        <title>Genomic Encyclopedia of Type Strains, Phase IV (KMG-IV): sequencing the most valuable type-strain genomes for metagenomic binning, comparative biology and taxonomic classification.</title>
        <authorList>
            <person name="Goeker M."/>
        </authorList>
    </citation>
    <scope>NUCLEOTIDE SEQUENCE [LARGE SCALE GENOMIC DNA]</scope>
    <source>
        <strain evidence="1 2">DSM 2163</strain>
    </source>
</reference>
<proteinExistence type="predicted"/>
<name>A0A840ZH61_9HYPH</name>
<sequence>MDLQAEAVAAHEDLSATEVRVRAAIVAMARRLRALDALAEGWEGT</sequence>
<organism evidence="1 2">
    <name type="scientific">Methylorubrum rhodinum</name>
    <dbReference type="NCBI Taxonomy" id="29428"/>
    <lineage>
        <taxon>Bacteria</taxon>
        <taxon>Pseudomonadati</taxon>
        <taxon>Pseudomonadota</taxon>
        <taxon>Alphaproteobacteria</taxon>
        <taxon>Hyphomicrobiales</taxon>
        <taxon>Methylobacteriaceae</taxon>
        <taxon>Methylorubrum</taxon>
    </lineage>
</organism>
<dbReference type="EMBL" id="JACHOP010000003">
    <property type="protein sequence ID" value="MBB5756508.1"/>
    <property type="molecule type" value="Genomic_DNA"/>
</dbReference>
<accession>A0A840ZH61</accession>
<gene>
    <name evidence="1" type="ORF">HNR00_001206</name>
</gene>
<comment type="caution">
    <text evidence="1">The sequence shown here is derived from an EMBL/GenBank/DDBJ whole genome shotgun (WGS) entry which is preliminary data.</text>
</comment>
<evidence type="ECO:0000313" key="1">
    <source>
        <dbReference type="EMBL" id="MBB5756508.1"/>
    </source>
</evidence>
<protein>
    <submittedName>
        <fullName evidence="1">Uncharacterized protein</fullName>
    </submittedName>
</protein>
<evidence type="ECO:0000313" key="2">
    <source>
        <dbReference type="Proteomes" id="UP000583454"/>
    </source>
</evidence>
<dbReference type="RefSeq" id="WP_183566384.1">
    <property type="nucleotide sequence ID" value="NZ_JACHOP010000003.1"/>
</dbReference>
<dbReference type="Proteomes" id="UP000583454">
    <property type="component" value="Unassembled WGS sequence"/>
</dbReference>